<accession>A0ACB8E7S1</accession>
<evidence type="ECO:0000313" key="1">
    <source>
        <dbReference type="EMBL" id="KAH7988348.1"/>
    </source>
</evidence>
<name>A0ACB8E7S1_9SAUR</name>
<dbReference type="EMBL" id="CM037623">
    <property type="protein sequence ID" value="KAH7988348.1"/>
    <property type="molecule type" value="Genomic_DNA"/>
</dbReference>
<evidence type="ECO:0000313" key="2">
    <source>
        <dbReference type="Proteomes" id="UP000827872"/>
    </source>
</evidence>
<gene>
    <name evidence="1" type="ORF">K3G42_015035</name>
</gene>
<proteinExistence type="predicted"/>
<protein>
    <submittedName>
        <fullName evidence="1">Uncharacterized protein</fullName>
    </submittedName>
</protein>
<dbReference type="Proteomes" id="UP000827872">
    <property type="component" value="Linkage Group LG10"/>
</dbReference>
<reference evidence="1" key="1">
    <citation type="submission" date="2021-08" db="EMBL/GenBank/DDBJ databases">
        <title>The first chromosome-level gecko genome reveals the dynamic sex chromosomes of Neotropical dwarf geckos (Sphaerodactylidae: Sphaerodactylus).</title>
        <authorList>
            <person name="Pinto B.J."/>
            <person name="Keating S.E."/>
            <person name="Gamble T."/>
        </authorList>
    </citation>
    <scope>NUCLEOTIDE SEQUENCE</scope>
    <source>
        <strain evidence="1">TG3544</strain>
    </source>
</reference>
<organism evidence="1 2">
    <name type="scientific">Sphaerodactylus townsendi</name>
    <dbReference type="NCBI Taxonomy" id="933632"/>
    <lineage>
        <taxon>Eukaryota</taxon>
        <taxon>Metazoa</taxon>
        <taxon>Chordata</taxon>
        <taxon>Craniata</taxon>
        <taxon>Vertebrata</taxon>
        <taxon>Euteleostomi</taxon>
        <taxon>Lepidosauria</taxon>
        <taxon>Squamata</taxon>
        <taxon>Bifurcata</taxon>
        <taxon>Gekkota</taxon>
        <taxon>Sphaerodactylidae</taxon>
        <taxon>Sphaerodactylus</taxon>
    </lineage>
</organism>
<sequence>MLYDVMAVIETICPHSLNLKDKDQRGYNQLDLGSLEEKEVIVIKDNEKNNANNTEGAVCLFKQGSSEELNVVSWLSSDLQKYAIGFQHALSPATGSRKAHAFTLASEKLPPTRTGSQRGSQENTSGYVSKLCSLVVQKARQEIQNKLESSSSKTTHQPVPEKDATPGTYDGGPEKPWSLDVHAKDIFGMALKLIQQHIMEKTKETSREIHATSSGYAHRDSNYDRPGGSPSSKLPPATSGPQEPPHHEPPKTSISSIFLSLVQKVLRDAASSLDEGASETNRAYKQAPTS</sequence>
<keyword evidence="2" id="KW-1185">Reference proteome</keyword>
<comment type="caution">
    <text evidence="1">The sequence shown here is derived from an EMBL/GenBank/DDBJ whole genome shotgun (WGS) entry which is preliminary data.</text>
</comment>